<name>A0ABY8W7C8_9ACTN</name>
<dbReference type="RefSeq" id="WP_284914062.1">
    <property type="nucleotide sequence ID" value="NZ_CP126980.1"/>
</dbReference>
<proteinExistence type="predicted"/>
<dbReference type="Gene3D" id="2.30.110.10">
    <property type="entry name" value="Electron Transport, Fmn-binding Protein, Chain A"/>
    <property type="match status" value="1"/>
</dbReference>
<evidence type="ECO:0000313" key="1">
    <source>
        <dbReference type="EMBL" id="WIM92855.1"/>
    </source>
</evidence>
<organism evidence="1 2">
    <name type="scientific">Actinoplanes oblitus</name>
    <dbReference type="NCBI Taxonomy" id="3040509"/>
    <lineage>
        <taxon>Bacteria</taxon>
        <taxon>Bacillati</taxon>
        <taxon>Actinomycetota</taxon>
        <taxon>Actinomycetes</taxon>
        <taxon>Micromonosporales</taxon>
        <taxon>Micromonosporaceae</taxon>
        <taxon>Actinoplanes</taxon>
    </lineage>
</organism>
<gene>
    <name evidence="1" type="ORF">ACTOB_004813</name>
</gene>
<sequence length="236" mass="26241">MLLSQAARRRMYRGGRPDRVARWLNRLSAAQFSAGFLTPATWVTLEVTGRRSGRTISCPLVVTRYRGERYLVAMLGRRANWVANVRAADGTVVLRHGDREEARLVEVEPRDRAPILRAFLAAAPGARAHLPVDRHAALADFARIADDYPVFRIITSGRPAEHHRPAGRRTWGELSPAQRTAVLVLGSVEVALTVTAALDLARRPAGEVRGPKALWWPALLVQPMGPPSYLVWGRRR</sequence>
<dbReference type="EMBL" id="CP126980">
    <property type="protein sequence ID" value="WIM92855.1"/>
    <property type="molecule type" value="Genomic_DNA"/>
</dbReference>
<evidence type="ECO:0000313" key="2">
    <source>
        <dbReference type="Proteomes" id="UP001240150"/>
    </source>
</evidence>
<protein>
    <submittedName>
        <fullName evidence="1">Nitroreductase/quinone reductase family protein</fullName>
    </submittedName>
</protein>
<reference evidence="1 2" key="1">
    <citation type="submission" date="2023-06" db="EMBL/GenBank/DDBJ databases">
        <authorList>
            <person name="Yushchuk O."/>
            <person name="Binda E."/>
            <person name="Ruckert-Reed C."/>
            <person name="Fedorenko V."/>
            <person name="Kalinowski J."/>
            <person name="Marinelli F."/>
        </authorList>
    </citation>
    <scope>NUCLEOTIDE SEQUENCE [LARGE SCALE GENOMIC DNA]</scope>
    <source>
        <strain evidence="1 2">NRRL 3884</strain>
    </source>
</reference>
<dbReference type="Proteomes" id="UP001240150">
    <property type="component" value="Chromosome"/>
</dbReference>
<keyword evidence="2" id="KW-1185">Reference proteome</keyword>
<dbReference type="InterPro" id="IPR012349">
    <property type="entry name" value="Split_barrel_FMN-bd"/>
</dbReference>
<dbReference type="InterPro" id="IPR004378">
    <property type="entry name" value="F420H2_quin_Rdtase"/>
</dbReference>
<accession>A0ABY8W7C8</accession>
<dbReference type="Pfam" id="PF04075">
    <property type="entry name" value="F420H2_quin_red"/>
    <property type="match status" value="1"/>
</dbReference>